<feature type="chain" id="PRO_5003215200" description="Lipocalin-like domain-containing protein" evidence="1">
    <location>
        <begin position="22"/>
        <end position="469"/>
    </location>
</feature>
<keyword evidence="3" id="KW-1185">Reference proteome</keyword>
<evidence type="ECO:0000313" key="3">
    <source>
        <dbReference type="Proteomes" id="UP000008634"/>
    </source>
</evidence>
<feature type="signal peptide" evidence="1">
    <location>
        <begin position="1"/>
        <end position="21"/>
    </location>
</feature>
<protein>
    <recommendedName>
        <fullName evidence="4">Lipocalin-like domain-containing protein</fullName>
    </recommendedName>
</protein>
<dbReference type="KEGG" id="cao:Celal_0583"/>
<gene>
    <name evidence="2" type="ordered locus">Celal_0583</name>
</gene>
<reference evidence="2 3" key="1">
    <citation type="journal article" date="2010" name="Stand. Genomic Sci.">
        <title>Complete genome sequence of Cellulophaga algicola type strain (IC166).</title>
        <authorList>
            <person name="Abt B."/>
            <person name="Lu M."/>
            <person name="Misra M."/>
            <person name="Han C."/>
            <person name="Nolan M."/>
            <person name="Lucas S."/>
            <person name="Hammon N."/>
            <person name="Deshpande S."/>
            <person name="Cheng J.F."/>
            <person name="Tapia R."/>
            <person name="Goodwin L."/>
            <person name="Pitluck S."/>
            <person name="Liolios K."/>
            <person name="Pagani I."/>
            <person name="Ivanova N."/>
            <person name="Mavromatis K."/>
            <person name="Ovchinikova G."/>
            <person name="Pati A."/>
            <person name="Chen A."/>
            <person name="Palaniappan K."/>
            <person name="Land M."/>
            <person name="Hauser L."/>
            <person name="Chang Y.J."/>
            <person name="Jeffries C.D."/>
            <person name="Detter J.C."/>
            <person name="Brambilla E."/>
            <person name="Rohde M."/>
            <person name="Tindall B.J."/>
            <person name="Goker M."/>
            <person name="Woyke T."/>
            <person name="Bristow J."/>
            <person name="Eisen J.A."/>
            <person name="Markowitz V."/>
            <person name="Hugenholtz P."/>
            <person name="Kyrpides N.C."/>
            <person name="Klenk H.P."/>
            <person name="Lapidus A."/>
        </authorList>
    </citation>
    <scope>NUCLEOTIDE SEQUENCE [LARGE SCALE GENOMIC DNA]</scope>
    <source>
        <strain evidence="3">DSM 14237 / IC166 / ACAM 630</strain>
    </source>
</reference>
<dbReference type="AlphaFoldDB" id="E6XCE7"/>
<name>E6XCE7_CELAD</name>
<accession>E6XCE7</accession>
<evidence type="ECO:0000313" key="2">
    <source>
        <dbReference type="EMBL" id="ADV47922.1"/>
    </source>
</evidence>
<sequence>MKNVFAKFMFAALLMGTFTLTSCQKEFEELPDNNDSNAIEASSATATLIKNTSSEEGQNNSIECIDFVYPIDLFSFNINLEITNTVTVNNDTELRLFFTGLGDNDVVGIDFPITLEKYDGTKITINSNAELVTALEAAKDSCDSNQNELCSDEDINEALLGQCKFKITNLDGSFFEELYVDFSGNNIHVYNANTTVVDEGNWSLQNGTLQMNNLSATLANYEGEWKVIDCGDGLFKLKKGEETIVLTKSCEATAGSNDEVASLLKECVWSFTDANDTFIGVVNLKFLQGGEVKFVDENGGLSVTDRYTSWEIDAGAIIFYNANQELISERWKITQYSETEISLDIYNNTELEYQNVLKRDCNESAAACSDADINDALLGQCKFKITNVDGTFSEELLIDFSNNNIHVYDANNTVVEEGNWSLQSGTLSFNNLSMTLANYGGEWKVIECADGLFKLEKGEETLLLTKKCD</sequence>
<dbReference type="STRING" id="688270.Celal_0583"/>
<organism evidence="2 3">
    <name type="scientific">Cellulophaga algicola (strain DSM 14237 / IC166 / ACAM 630)</name>
    <dbReference type="NCBI Taxonomy" id="688270"/>
    <lineage>
        <taxon>Bacteria</taxon>
        <taxon>Pseudomonadati</taxon>
        <taxon>Bacteroidota</taxon>
        <taxon>Flavobacteriia</taxon>
        <taxon>Flavobacteriales</taxon>
        <taxon>Flavobacteriaceae</taxon>
        <taxon>Cellulophaga</taxon>
    </lineage>
</organism>
<dbReference type="eggNOG" id="ENOG502Z9DW">
    <property type="taxonomic scope" value="Bacteria"/>
</dbReference>
<proteinExistence type="predicted"/>
<dbReference type="HOGENOM" id="CLU_021246_0_0_10"/>
<dbReference type="RefSeq" id="WP_013549415.1">
    <property type="nucleotide sequence ID" value="NC_014934.1"/>
</dbReference>
<dbReference type="PROSITE" id="PS51257">
    <property type="entry name" value="PROKAR_LIPOPROTEIN"/>
    <property type="match status" value="1"/>
</dbReference>
<dbReference type="EMBL" id="CP002453">
    <property type="protein sequence ID" value="ADV47922.1"/>
    <property type="molecule type" value="Genomic_DNA"/>
</dbReference>
<dbReference type="OrthoDB" id="832379at2"/>
<evidence type="ECO:0000256" key="1">
    <source>
        <dbReference type="SAM" id="SignalP"/>
    </source>
</evidence>
<evidence type="ECO:0008006" key="4">
    <source>
        <dbReference type="Google" id="ProtNLM"/>
    </source>
</evidence>
<keyword evidence="1" id="KW-0732">Signal</keyword>
<dbReference type="Proteomes" id="UP000008634">
    <property type="component" value="Chromosome"/>
</dbReference>